<dbReference type="Proteomes" id="UP000027219">
    <property type="component" value="Unassembled WGS sequence"/>
</dbReference>
<reference evidence="1 2" key="1">
    <citation type="submission" date="2014-02" db="EMBL/GenBank/DDBJ databases">
        <title>Vibrio fortis Dalian14 Genome Sequencing.</title>
        <authorList>
            <person name="Wang Y."/>
            <person name="Song L."/>
            <person name="Liu G."/>
            <person name="Ding J."/>
        </authorList>
    </citation>
    <scope>NUCLEOTIDE SEQUENCE [LARGE SCALE GENOMIC DNA]</scope>
    <source>
        <strain evidence="1 2">Dalian14</strain>
    </source>
</reference>
<evidence type="ECO:0000313" key="1">
    <source>
        <dbReference type="EMBL" id="KDN29971.1"/>
    </source>
</evidence>
<keyword evidence="2" id="KW-1185">Reference proteome</keyword>
<organism evidence="1 2">
    <name type="scientific">Vibrio fortis</name>
    <dbReference type="NCBI Taxonomy" id="212667"/>
    <lineage>
        <taxon>Bacteria</taxon>
        <taxon>Pseudomonadati</taxon>
        <taxon>Pseudomonadota</taxon>
        <taxon>Gammaproteobacteria</taxon>
        <taxon>Vibrionales</taxon>
        <taxon>Vibrionaceae</taxon>
        <taxon>Vibrio</taxon>
    </lineage>
</organism>
<proteinExistence type="predicted"/>
<comment type="caution">
    <text evidence="1">The sequence shown here is derived from an EMBL/GenBank/DDBJ whole genome shotgun (WGS) entry which is preliminary data.</text>
</comment>
<sequence length="53" mass="5966">MRKIYVTEGDINAKKQKDAYPKRVLCEQCVSSFIVISEGDRTYQACDSCGDDS</sequence>
<dbReference type="EMBL" id="JFFR01000002">
    <property type="protein sequence ID" value="KDN29971.1"/>
    <property type="molecule type" value="Genomic_DNA"/>
</dbReference>
<protein>
    <submittedName>
        <fullName evidence="1">Transposase</fullName>
    </submittedName>
</protein>
<dbReference type="AlphaFoldDB" id="A0A066UR90"/>
<gene>
    <name evidence="1" type="ORF">VFDL14_04340</name>
</gene>
<evidence type="ECO:0000313" key="2">
    <source>
        <dbReference type="Proteomes" id="UP000027219"/>
    </source>
</evidence>
<accession>A0A066UR90</accession>
<name>A0A066UR90_9VIBR</name>
<dbReference type="RefSeq" id="WP_032548941.1">
    <property type="nucleotide sequence ID" value="NZ_JATABQ010000493.1"/>
</dbReference>
<dbReference type="STRING" id="212667.VFDL14_04340"/>